<keyword evidence="2" id="KW-0472">Membrane</keyword>
<dbReference type="HOGENOM" id="CLU_2554743_0_0_4"/>
<sequence length="82" mass="8914">MLLFQGPDSRLRGNDGGGGNPTPTHKTDRKEKTMDTFLKIIATLSFAGAATLAVWLLVEAADAVLRRKREGKGEDDFDGFGY</sequence>
<dbReference type="Proteomes" id="UP000002564">
    <property type="component" value="Chromosome"/>
</dbReference>
<dbReference type="KEGG" id="ngk:NGK_1448"/>
<dbReference type="KEGG" id="ngk:NGK_1943"/>
<evidence type="ECO:0000256" key="1">
    <source>
        <dbReference type="SAM" id="MobiDB-lite"/>
    </source>
</evidence>
<gene>
    <name evidence="4" type="ordered locus">NGK_1448</name>
    <name evidence="3" type="ordered locus">NGK_1943</name>
</gene>
<accession>B4RJ96</accession>
<evidence type="ECO:0000313" key="5">
    <source>
        <dbReference type="Proteomes" id="UP000002564"/>
    </source>
</evidence>
<reference evidence="3 5" key="1">
    <citation type="journal article" date="2008" name="J. Bacteriol.">
        <title>Complete genome sequence of Neisseria gonorrhoeae NCCP11945.</title>
        <authorList>
            <person name="Chung G.T."/>
            <person name="Yoo J.S."/>
            <person name="Oh H.B."/>
            <person name="Lee Y.S."/>
            <person name="Cha S.H."/>
            <person name="Kim S.J."/>
            <person name="Yoo C.K."/>
        </authorList>
    </citation>
    <scope>NUCLEOTIDE SEQUENCE [LARGE SCALE GENOMIC DNA]</scope>
    <source>
        <strain evidence="3 5">NCCP11945</strain>
    </source>
</reference>
<dbReference type="EMBL" id="CP001050">
    <property type="protein sequence ID" value="ACF31295.1"/>
    <property type="molecule type" value="Genomic_DNA"/>
</dbReference>
<organism evidence="3 5">
    <name type="scientific">Neisseria gonorrhoeae (strain NCCP11945)</name>
    <dbReference type="NCBI Taxonomy" id="521006"/>
    <lineage>
        <taxon>Bacteria</taxon>
        <taxon>Pseudomonadati</taxon>
        <taxon>Pseudomonadota</taxon>
        <taxon>Betaproteobacteria</taxon>
        <taxon>Neisseriales</taxon>
        <taxon>Neisseriaceae</taxon>
        <taxon>Neisseria</taxon>
    </lineage>
</organism>
<dbReference type="EMBL" id="CP001050">
    <property type="protein sequence ID" value="ACF30569.1"/>
    <property type="molecule type" value="Genomic_DNA"/>
</dbReference>
<evidence type="ECO:0000256" key="2">
    <source>
        <dbReference type="SAM" id="Phobius"/>
    </source>
</evidence>
<name>B4RJ96_NEIG2</name>
<proteinExistence type="predicted"/>
<keyword evidence="2" id="KW-1133">Transmembrane helix</keyword>
<dbReference type="AlphaFoldDB" id="B4RJ96"/>
<protein>
    <submittedName>
        <fullName evidence="3">Putative phage associated protein</fullName>
    </submittedName>
</protein>
<evidence type="ECO:0000313" key="3">
    <source>
        <dbReference type="EMBL" id="ACF30569.1"/>
    </source>
</evidence>
<feature type="region of interest" description="Disordered" evidence="1">
    <location>
        <begin position="1"/>
        <end position="31"/>
    </location>
</feature>
<evidence type="ECO:0000313" key="4">
    <source>
        <dbReference type="EMBL" id="ACF31295.1"/>
    </source>
</evidence>
<keyword evidence="2" id="KW-0812">Transmembrane</keyword>
<feature type="transmembrane region" description="Helical" evidence="2">
    <location>
        <begin position="37"/>
        <end position="58"/>
    </location>
</feature>